<proteinExistence type="predicted"/>
<organism evidence="1 2">
    <name type="scientific">Vigna mungo</name>
    <name type="common">Black gram</name>
    <name type="synonym">Phaseolus mungo</name>
    <dbReference type="NCBI Taxonomy" id="3915"/>
    <lineage>
        <taxon>Eukaryota</taxon>
        <taxon>Viridiplantae</taxon>
        <taxon>Streptophyta</taxon>
        <taxon>Embryophyta</taxon>
        <taxon>Tracheophyta</taxon>
        <taxon>Spermatophyta</taxon>
        <taxon>Magnoliopsida</taxon>
        <taxon>eudicotyledons</taxon>
        <taxon>Gunneridae</taxon>
        <taxon>Pentapetalae</taxon>
        <taxon>rosids</taxon>
        <taxon>fabids</taxon>
        <taxon>Fabales</taxon>
        <taxon>Fabaceae</taxon>
        <taxon>Papilionoideae</taxon>
        <taxon>50 kb inversion clade</taxon>
        <taxon>NPAAA clade</taxon>
        <taxon>indigoferoid/millettioid clade</taxon>
        <taxon>Phaseoleae</taxon>
        <taxon>Vigna</taxon>
    </lineage>
</organism>
<evidence type="ECO:0000313" key="2">
    <source>
        <dbReference type="Proteomes" id="UP001374535"/>
    </source>
</evidence>
<gene>
    <name evidence="1" type="ORF">V8G54_009637</name>
</gene>
<accession>A0AAQ3NVK4</accession>
<dbReference type="Proteomes" id="UP001374535">
    <property type="component" value="Chromosome 3"/>
</dbReference>
<dbReference type="EMBL" id="CP144698">
    <property type="protein sequence ID" value="WVZ16655.1"/>
    <property type="molecule type" value="Genomic_DNA"/>
</dbReference>
<protein>
    <submittedName>
        <fullName evidence="1">Uncharacterized protein</fullName>
    </submittedName>
</protein>
<name>A0AAQ3NVK4_VIGMU</name>
<keyword evidence="2" id="KW-1185">Reference proteome</keyword>
<evidence type="ECO:0000313" key="1">
    <source>
        <dbReference type="EMBL" id="WVZ16655.1"/>
    </source>
</evidence>
<sequence length="103" mass="11637">MKRVKLGADNPSPENDTKLWQRPISKELKLLNESDPKTESDSIFSQFVICRRMRFGKLTSGRHASESQLLFTDSDSSNSCLCCIGNLSLFNPLIIRVFSDIGR</sequence>
<reference evidence="1 2" key="1">
    <citation type="journal article" date="2023" name="Life. Sci Alliance">
        <title>Evolutionary insights into 3D genome organization and epigenetic landscape of Vigna mungo.</title>
        <authorList>
            <person name="Junaid A."/>
            <person name="Singh B."/>
            <person name="Bhatia S."/>
        </authorList>
    </citation>
    <scope>NUCLEOTIDE SEQUENCE [LARGE SCALE GENOMIC DNA]</scope>
    <source>
        <strain evidence="1">Urdbean</strain>
    </source>
</reference>
<dbReference type="AlphaFoldDB" id="A0AAQ3NVK4"/>